<feature type="compositionally biased region" description="Polar residues" evidence="1">
    <location>
        <begin position="122"/>
        <end position="138"/>
    </location>
</feature>
<comment type="caution">
    <text evidence="2">The sequence shown here is derived from an EMBL/GenBank/DDBJ whole genome shotgun (WGS) entry which is preliminary data.</text>
</comment>
<evidence type="ECO:0000313" key="3">
    <source>
        <dbReference type="Proteomes" id="UP001390339"/>
    </source>
</evidence>
<feature type="compositionally biased region" description="Low complexity" evidence="1">
    <location>
        <begin position="141"/>
        <end position="153"/>
    </location>
</feature>
<organism evidence="2 3">
    <name type="scientific">Apiospora arundinis</name>
    <dbReference type="NCBI Taxonomy" id="335852"/>
    <lineage>
        <taxon>Eukaryota</taxon>
        <taxon>Fungi</taxon>
        <taxon>Dikarya</taxon>
        <taxon>Ascomycota</taxon>
        <taxon>Pezizomycotina</taxon>
        <taxon>Sordariomycetes</taxon>
        <taxon>Xylariomycetidae</taxon>
        <taxon>Amphisphaeriales</taxon>
        <taxon>Apiosporaceae</taxon>
        <taxon>Apiospora</taxon>
    </lineage>
</organism>
<evidence type="ECO:0000256" key="1">
    <source>
        <dbReference type="SAM" id="MobiDB-lite"/>
    </source>
</evidence>
<feature type="region of interest" description="Disordered" evidence="1">
    <location>
        <begin position="118"/>
        <end position="193"/>
    </location>
</feature>
<reference evidence="2 3" key="1">
    <citation type="journal article" date="2024" name="IMA Fungus">
        <title>Apiospora arundinis, a panoply of carbohydrate-active enzymes and secondary metabolites.</title>
        <authorList>
            <person name="Sorensen T."/>
            <person name="Petersen C."/>
            <person name="Muurmann A.T."/>
            <person name="Christiansen J.V."/>
            <person name="Brundto M.L."/>
            <person name="Overgaard C.K."/>
            <person name="Boysen A.T."/>
            <person name="Wollenberg R.D."/>
            <person name="Larsen T.O."/>
            <person name="Sorensen J.L."/>
            <person name="Nielsen K.L."/>
            <person name="Sondergaard T.E."/>
        </authorList>
    </citation>
    <scope>NUCLEOTIDE SEQUENCE [LARGE SCALE GENOMIC DNA]</scope>
    <source>
        <strain evidence="2 3">AAU 773</strain>
    </source>
</reference>
<protein>
    <submittedName>
        <fullName evidence="2">Uncharacterized protein</fullName>
    </submittedName>
</protein>
<gene>
    <name evidence="2" type="ORF">PGQ11_001964</name>
</gene>
<dbReference type="EMBL" id="JAPCWZ010000002">
    <property type="protein sequence ID" value="KAK8877018.1"/>
    <property type="molecule type" value="Genomic_DNA"/>
</dbReference>
<dbReference type="Proteomes" id="UP001390339">
    <property type="component" value="Unassembled WGS sequence"/>
</dbReference>
<proteinExistence type="predicted"/>
<sequence>MCRLYTQTRRCPSCMKILWQQTIMYDWCKTPCPCKSCSVVRYGDNGKDASEADHHTTLQHTIACPEAKVVQGTPVWASQDCGFCQWQRTVEVRRKWHGMHFVQLNTLDINERRTVSAPMSVAGSTTEAAGETSPSVVSDLSEGSGSPSIDSGSSQGGGTQRRKKSVRFAEPLKAENKRSSFMARFTRGRSKTN</sequence>
<name>A0ABR2JGQ5_9PEZI</name>
<accession>A0ABR2JGQ5</accession>
<evidence type="ECO:0000313" key="2">
    <source>
        <dbReference type="EMBL" id="KAK8877018.1"/>
    </source>
</evidence>
<keyword evidence="3" id="KW-1185">Reference proteome</keyword>